<gene>
    <name evidence="2" type="ORF">U1T56_15720</name>
</gene>
<feature type="transmembrane region" description="Helical" evidence="1">
    <location>
        <begin position="27"/>
        <end position="47"/>
    </location>
</feature>
<keyword evidence="1" id="KW-1133">Transmembrane helix</keyword>
<proteinExistence type="predicted"/>
<comment type="caution">
    <text evidence="2">The sequence shown here is derived from an EMBL/GenBank/DDBJ whole genome shotgun (WGS) entry which is preliminary data.</text>
</comment>
<evidence type="ECO:0000313" key="2">
    <source>
        <dbReference type="EMBL" id="MEK0084603.1"/>
    </source>
</evidence>
<sequence>MFCGFTLGSAFGGLAAGQLVADYGWRSVLFLGGVAPLAVVPALWLWLPESVRCLVLKNAPPAQVAAILSRIAPVADLDGATFTGVERAEGSPAVLGVRERPAARPRYPGGMEIHQDGLGSAVRHRPWMERAGAGGDDARRPAGKL</sequence>
<keyword evidence="3" id="KW-1185">Reference proteome</keyword>
<protein>
    <recommendedName>
        <fullName evidence="4">Major Facilitator Superfamily protein</fullName>
    </recommendedName>
</protein>
<keyword evidence="1" id="KW-0812">Transmembrane</keyword>
<accession>A0ABU8XVZ0</accession>
<keyword evidence="1" id="KW-0472">Membrane</keyword>
<dbReference type="Gene3D" id="1.20.1250.20">
    <property type="entry name" value="MFS general substrate transporter like domains"/>
    <property type="match status" value="1"/>
</dbReference>
<dbReference type="Proteomes" id="UP001375743">
    <property type="component" value="Unassembled WGS sequence"/>
</dbReference>
<name>A0ABU8XVZ0_9PROT</name>
<dbReference type="RefSeq" id="WP_418160452.1">
    <property type="nucleotide sequence ID" value="NZ_JBBLZC010000016.1"/>
</dbReference>
<evidence type="ECO:0000313" key="3">
    <source>
        <dbReference type="Proteomes" id="UP001375743"/>
    </source>
</evidence>
<dbReference type="InterPro" id="IPR036259">
    <property type="entry name" value="MFS_trans_sf"/>
</dbReference>
<dbReference type="EMBL" id="JBBLZC010000016">
    <property type="protein sequence ID" value="MEK0084603.1"/>
    <property type="molecule type" value="Genomic_DNA"/>
</dbReference>
<evidence type="ECO:0008006" key="4">
    <source>
        <dbReference type="Google" id="ProtNLM"/>
    </source>
</evidence>
<dbReference type="SUPFAM" id="SSF103473">
    <property type="entry name" value="MFS general substrate transporter"/>
    <property type="match status" value="1"/>
</dbReference>
<reference evidence="2 3" key="1">
    <citation type="submission" date="2024-01" db="EMBL/GenBank/DDBJ databases">
        <title>Multi-omics insights into the function and evolution of sodium benzoate biodegradation pathways in Benzoatithermus flavus gen. nov., sp. nov. from hot spring.</title>
        <authorList>
            <person name="Hu C.-J."/>
            <person name="Li W.-J."/>
        </authorList>
    </citation>
    <scope>NUCLEOTIDE SEQUENCE [LARGE SCALE GENOMIC DNA]</scope>
    <source>
        <strain evidence="2 3">SYSU G07066</strain>
    </source>
</reference>
<organism evidence="2 3">
    <name type="scientific">Benzoatithermus flavus</name>
    <dbReference type="NCBI Taxonomy" id="3108223"/>
    <lineage>
        <taxon>Bacteria</taxon>
        <taxon>Pseudomonadati</taxon>
        <taxon>Pseudomonadota</taxon>
        <taxon>Alphaproteobacteria</taxon>
        <taxon>Geminicoccales</taxon>
        <taxon>Geminicoccaceae</taxon>
        <taxon>Benzoatithermus</taxon>
    </lineage>
</organism>
<evidence type="ECO:0000256" key="1">
    <source>
        <dbReference type="SAM" id="Phobius"/>
    </source>
</evidence>